<dbReference type="PANTHER" id="PTHR28008:SF1">
    <property type="entry name" value="DOMAIN PROTEIN, PUTATIVE (AFU_ORTHOLOGUE AFUA_3G10980)-RELATED"/>
    <property type="match status" value="1"/>
</dbReference>
<dbReference type="InterPro" id="IPR006976">
    <property type="entry name" value="VanZ-like"/>
</dbReference>
<keyword evidence="1" id="KW-0812">Transmembrane</keyword>
<evidence type="ECO:0000256" key="1">
    <source>
        <dbReference type="SAM" id="Phobius"/>
    </source>
</evidence>
<accession>A0ABV2ABP3</accession>
<keyword evidence="4" id="KW-1185">Reference proteome</keyword>
<feature type="domain" description="VanZ-like" evidence="2">
    <location>
        <begin position="36"/>
        <end position="109"/>
    </location>
</feature>
<dbReference type="NCBIfam" id="NF037970">
    <property type="entry name" value="vanZ_1"/>
    <property type="match status" value="1"/>
</dbReference>
<reference evidence="3 4" key="1">
    <citation type="submission" date="2024-06" db="EMBL/GenBank/DDBJ databases">
        <authorList>
            <person name="Li Z."/>
            <person name="Jiang Y."/>
        </authorList>
    </citation>
    <scope>NUCLEOTIDE SEQUENCE [LARGE SCALE GENOMIC DNA]</scope>
    <source>
        <strain evidence="3 4">HSW-8</strain>
    </source>
</reference>
<feature type="transmembrane region" description="Helical" evidence="1">
    <location>
        <begin position="93"/>
        <end position="109"/>
    </location>
</feature>
<sequence length="116" mass="12426">MSRSTLLRAAWIAAMLVVGATALIPTPQLPALPAYADKLVHLGSYLVLGALAVLAQNHHRHRVIAAIAMIGFGILIELVQARLPWRSFEWADIGANVAGVSLGAGMVWLRTRSPKP</sequence>
<evidence type="ECO:0000313" key="3">
    <source>
        <dbReference type="EMBL" id="MES0874662.1"/>
    </source>
</evidence>
<evidence type="ECO:0000259" key="2">
    <source>
        <dbReference type="Pfam" id="PF04892"/>
    </source>
</evidence>
<dbReference type="Proteomes" id="UP001465331">
    <property type="component" value="Unassembled WGS sequence"/>
</dbReference>
<dbReference type="PANTHER" id="PTHR28008">
    <property type="entry name" value="DOMAIN PROTEIN, PUTATIVE (AFU_ORTHOLOGUE AFUA_3G10980)-RELATED"/>
    <property type="match status" value="1"/>
</dbReference>
<keyword evidence="1" id="KW-1133">Transmembrane helix</keyword>
<feature type="transmembrane region" description="Helical" evidence="1">
    <location>
        <begin position="63"/>
        <end position="81"/>
    </location>
</feature>
<keyword evidence="1" id="KW-0472">Membrane</keyword>
<dbReference type="RefSeq" id="WP_352889949.1">
    <property type="nucleotide sequence ID" value="NZ_JBEPIJ010000013.1"/>
</dbReference>
<gene>
    <name evidence="3" type="ORF">ABSH63_11680</name>
</gene>
<proteinExistence type="predicted"/>
<protein>
    <submittedName>
        <fullName evidence="3">VanZ family protein</fullName>
    </submittedName>
</protein>
<feature type="transmembrane region" description="Helical" evidence="1">
    <location>
        <begin position="38"/>
        <end position="56"/>
    </location>
</feature>
<dbReference type="EMBL" id="JBEPIJ010000013">
    <property type="protein sequence ID" value="MES0874662.1"/>
    <property type="molecule type" value="Genomic_DNA"/>
</dbReference>
<dbReference type="Pfam" id="PF04892">
    <property type="entry name" value="VanZ"/>
    <property type="match status" value="1"/>
</dbReference>
<name>A0ABV2ABP3_9GAMM</name>
<organism evidence="3 4">
    <name type="scientific">Sinimarinibacterium thermocellulolyticum</name>
    <dbReference type="NCBI Taxonomy" id="3170016"/>
    <lineage>
        <taxon>Bacteria</taxon>
        <taxon>Pseudomonadati</taxon>
        <taxon>Pseudomonadota</taxon>
        <taxon>Gammaproteobacteria</taxon>
        <taxon>Nevskiales</taxon>
        <taxon>Nevskiaceae</taxon>
        <taxon>Sinimarinibacterium</taxon>
    </lineage>
</organism>
<comment type="caution">
    <text evidence="3">The sequence shown here is derived from an EMBL/GenBank/DDBJ whole genome shotgun (WGS) entry which is preliminary data.</text>
</comment>
<evidence type="ECO:0000313" key="4">
    <source>
        <dbReference type="Proteomes" id="UP001465331"/>
    </source>
</evidence>